<evidence type="ECO:0000313" key="16">
    <source>
        <dbReference type="Proteomes" id="UP000824239"/>
    </source>
</evidence>
<dbReference type="GO" id="GO:0008270">
    <property type="term" value="F:zinc ion binding"/>
    <property type="evidence" value="ECO:0007669"/>
    <property type="project" value="UniProtKB-UniRule"/>
</dbReference>
<reference evidence="15" key="1">
    <citation type="submission" date="2020-10" db="EMBL/GenBank/DDBJ databases">
        <authorList>
            <person name="Gilroy R."/>
        </authorList>
    </citation>
    <scope>NUCLEOTIDE SEQUENCE</scope>
    <source>
        <strain evidence="15">ChiBcec15-4380</strain>
    </source>
</reference>
<dbReference type="EC" id="5.6.2.4" evidence="12"/>
<dbReference type="InterPro" id="IPR005259">
    <property type="entry name" value="PriA"/>
</dbReference>
<dbReference type="SMART" id="SM00490">
    <property type="entry name" value="HELICc"/>
    <property type="match status" value="1"/>
</dbReference>
<accession>A0A9D1IX95</accession>
<dbReference type="CDD" id="cd17929">
    <property type="entry name" value="DEXHc_priA"/>
    <property type="match status" value="1"/>
</dbReference>
<dbReference type="Proteomes" id="UP000824239">
    <property type="component" value="Unassembled WGS sequence"/>
</dbReference>
<keyword evidence="1 12" id="KW-0639">Primosome</keyword>
<feature type="binding site" evidence="12">
    <location>
        <position position="543"/>
    </location>
    <ligand>
        <name>Zn(2+)</name>
        <dbReference type="ChEBI" id="CHEBI:29105"/>
        <label>2</label>
    </ligand>
</feature>
<reference evidence="15" key="2">
    <citation type="journal article" date="2021" name="PeerJ">
        <title>Extensive microbial diversity within the chicken gut microbiome revealed by metagenomics and culture.</title>
        <authorList>
            <person name="Gilroy R."/>
            <person name="Ravi A."/>
            <person name="Getino M."/>
            <person name="Pursley I."/>
            <person name="Horton D.L."/>
            <person name="Alikhan N.F."/>
            <person name="Baker D."/>
            <person name="Gharbi K."/>
            <person name="Hall N."/>
            <person name="Watson M."/>
            <person name="Adriaenssens E.M."/>
            <person name="Foster-Nyarko E."/>
            <person name="Jarju S."/>
            <person name="Secka A."/>
            <person name="Antonio M."/>
            <person name="Oren A."/>
            <person name="Chaudhuri R.R."/>
            <person name="La Ragione R."/>
            <person name="Hildebrand F."/>
            <person name="Pallen M.J."/>
        </authorList>
    </citation>
    <scope>NUCLEOTIDE SEQUENCE</scope>
    <source>
        <strain evidence="15">ChiBcec15-4380</strain>
    </source>
</reference>
<dbReference type="GO" id="GO:0043138">
    <property type="term" value="F:3'-5' DNA helicase activity"/>
    <property type="evidence" value="ECO:0007669"/>
    <property type="project" value="UniProtKB-EC"/>
</dbReference>
<evidence type="ECO:0000259" key="14">
    <source>
        <dbReference type="PROSITE" id="PS51194"/>
    </source>
</evidence>
<dbReference type="InterPro" id="IPR041222">
    <property type="entry name" value="PriA_3primeBD"/>
</dbReference>
<dbReference type="InterPro" id="IPR027417">
    <property type="entry name" value="P-loop_NTPase"/>
</dbReference>
<evidence type="ECO:0000256" key="6">
    <source>
        <dbReference type="ARBA" id="ARBA00022806"/>
    </source>
</evidence>
<comment type="catalytic activity">
    <reaction evidence="11 12">
        <text>ATP + H2O = ADP + phosphate + H(+)</text>
        <dbReference type="Rhea" id="RHEA:13065"/>
        <dbReference type="ChEBI" id="CHEBI:15377"/>
        <dbReference type="ChEBI" id="CHEBI:15378"/>
        <dbReference type="ChEBI" id="CHEBI:30616"/>
        <dbReference type="ChEBI" id="CHEBI:43474"/>
        <dbReference type="ChEBI" id="CHEBI:456216"/>
        <dbReference type="EC" id="5.6.2.4"/>
    </reaction>
</comment>
<dbReference type="HAMAP" id="MF_00983">
    <property type="entry name" value="PriA"/>
    <property type="match status" value="1"/>
</dbReference>
<dbReference type="InterPro" id="IPR001650">
    <property type="entry name" value="Helicase_C-like"/>
</dbReference>
<keyword evidence="3 12" id="KW-0479">Metal-binding</keyword>
<dbReference type="GO" id="GO:0003677">
    <property type="term" value="F:DNA binding"/>
    <property type="evidence" value="ECO:0007669"/>
    <property type="project" value="UniProtKB-UniRule"/>
</dbReference>
<evidence type="ECO:0000313" key="15">
    <source>
        <dbReference type="EMBL" id="HIR50664.1"/>
    </source>
</evidence>
<comment type="cofactor">
    <cofactor evidence="12">
        <name>Zn(2+)</name>
        <dbReference type="ChEBI" id="CHEBI:29105"/>
    </cofactor>
    <text evidence="12">Binds 2 zinc ions per subunit.</text>
</comment>
<dbReference type="AlphaFoldDB" id="A0A9D1IX95"/>
<dbReference type="InterPro" id="IPR040498">
    <property type="entry name" value="PriA_CRR"/>
</dbReference>
<comment type="similarity">
    <text evidence="12">Belongs to the helicase family. PriA subfamily.</text>
</comment>
<dbReference type="GO" id="GO:0006302">
    <property type="term" value="P:double-strand break repair"/>
    <property type="evidence" value="ECO:0007669"/>
    <property type="project" value="InterPro"/>
</dbReference>
<evidence type="ECO:0000256" key="1">
    <source>
        <dbReference type="ARBA" id="ARBA00022515"/>
    </source>
</evidence>
<dbReference type="InterPro" id="IPR041236">
    <property type="entry name" value="PriA_C"/>
</dbReference>
<organism evidence="15 16">
    <name type="scientific">Candidatus Avoscillospira avicola</name>
    <dbReference type="NCBI Taxonomy" id="2840706"/>
    <lineage>
        <taxon>Bacteria</taxon>
        <taxon>Bacillati</taxon>
        <taxon>Bacillota</taxon>
        <taxon>Clostridia</taxon>
        <taxon>Eubacteriales</taxon>
        <taxon>Oscillospiraceae</taxon>
        <taxon>Oscillospiraceae incertae sedis</taxon>
        <taxon>Candidatus Avoscillospira</taxon>
    </lineage>
</organism>
<feature type="domain" description="Helicase C-terminal" evidence="14">
    <location>
        <begin position="551"/>
        <end position="707"/>
    </location>
</feature>
<feature type="binding site" evidence="12">
    <location>
        <position position="556"/>
    </location>
    <ligand>
        <name>Zn(2+)</name>
        <dbReference type="ChEBI" id="CHEBI:29105"/>
        <label>1</label>
    </ligand>
</feature>
<comment type="catalytic activity">
    <reaction evidence="12">
        <text>Couples ATP hydrolysis with the unwinding of duplex DNA by translocating in the 3'-5' direction.</text>
        <dbReference type="EC" id="5.6.2.4"/>
    </reaction>
</comment>
<keyword evidence="2 12" id="KW-0235">DNA replication</keyword>
<dbReference type="NCBIfam" id="TIGR00595">
    <property type="entry name" value="priA"/>
    <property type="match status" value="1"/>
</dbReference>
<proteinExistence type="inferred from homology"/>
<feature type="domain" description="Helicase ATP-binding" evidence="13">
    <location>
        <begin position="288"/>
        <end position="454"/>
    </location>
</feature>
<dbReference type="Pfam" id="PF18074">
    <property type="entry name" value="PriA_C"/>
    <property type="match status" value="1"/>
</dbReference>
<dbReference type="GO" id="GO:0005524">
    <property type="term" value="F:ATP binding"/>
    <property type="evidence" value="ECO:0007669"/>
    <property type="project" value="UniProtKB-UniRule"/>
</dbReference>
<feature type="binding site" evidence="12">
    <location>
        <position position="519"/>
    </location>
    <ligand>
        <name>Zn(2+)</name>
        <dbReference type="ChEBI" id="CHEBI:29105"/>
        <label>1</label>
    </ligand>
</feature>
<dbReference type="GO" id="GO:0006310">
    <property type="term" value="P:DNA recombination"/>
    <property type="evidence" value="ECO:0007669"/>
    <property type="project" value="InterPro"/>
</dbReference>
<keyword evidence="8 12" id="KW-0067">ATP-binding</keyword>
<dbReference type="PANTHER" id="PTHR30580:SF0">
    <property type="entry name" value="PRIMOSOMAL PROTEIN N"/>
    <property type="match status" value="1"/>
</dbReference>
<evidence type="ECO:0000256" key="7">
    <source>
        <dbReference type="ARBA" id="ARBA00022833"/>
    </source>
</evidence>
<evidence type="ECO:0000256" key="11">
    <source>
        <dbReference type="ARBA" id="ARBA00048988"/>
    </source>
</evidence>
<keyword evidence="4 12" id="KW-0547">Nucleotide-binding</keyword>
<evidence type="ECO:0000259" key="13">
    <source>
        <dbReference type="PROSITE" id="PS51192"/>
    </source>
</evidence>
<evidence type="ECO:0000256" key="10">
    <source>
        <dbReference type="ARBA" id="ARBA00023235"/>
    </source>
</evidence>
<feature type="binding site" evidence="12">
    <location>
        <position position="546"/>
    </location>
    <ligand>
        <name>Zn(2+)</name>
        <dbReference type="ChEBI" id="CHEBI:29105"/>
        <label>2</label>
    </ligand>
</feature>
<sequence length="811" mass="89365">MIAQVAVSAAVYAIDKPYSYRIPPALTVEPGMRVSLPFGQGNRLCEGVVLAVEAGDEEGLKAISAVLDSAPVLSQPFLHLAAFLRERYFCTFYDAAKAMLPAGLWFQVREELTLDAVPAEVQFPKTHSRAGEILSALEAAGGRMAMAELKRTVDPAVVERFLPYLQKKGYLHTNISYARQVRDRVEQTAQLAVSWEEAMAYAASKGRSAPLQKEILTLLSQLDSVSVKELCYFTGASMATVRRLEQLGYLRLDLRPVLPEPPAAPAATAPPPVLNAQQQAAFDGLSRQMQAEKPGASLLYGVTGSGKTAVYLRLIAAALEQGRSAIYLVPEIALTPQLVSRLMDHFGATVAVLHSGLRVSERYDAWLRIRRGEARVVVGTRSAVFAPVENLGIVILDEEQEHSYKSENTPRYHAREVALYRGAREGALVLLGSATPSLETMFLARQGRITCHQLTERFNGGALPQVELVDMKEELRRGNNTSISLPLQMALEDAMAQGRQSILLLNRRGAGQYRVCVQCGQVPTCPRCSVSLTYHAVHRRMLCHYCGHAQPVLERCPVCGGAMKTMGTGTQKVEAELRELFPGKEILRMDADTVAEARSHEALLNRFRREEIPVLVGTQMVAKGLDFENVTLVGVVDADLSLYVSHYRAAETTFSMLTQVVGRAGRGRYPGRAIVQTMTPQHTVLTLAARQDYDQFYQLELSIRQLHGLPPFRDLYTMTFVSWMESRAVSGAARFRAMAEAEAAAQQIPLEVLGPSPAPVVKVNNAYRYRLSLYTAGTRPVRRLLASLLKTFLQDKANRGVSAYLDINSYE</sequence>
<keyword evidence="7 12" id="KW-0862">Zinc</keyword>
<dbReference type="PROSITE" id="PS51192">
    <property type="entry name" value="HELICASE_ATP_BIND_1"/>
    <property type="match status" value="1"/>
</dbReference>
<dbReference type="InterPro" id="IPR042115">
    <property type="entry name" value="PriA_3primeBD_sf"/>
</dbReference>
<dbReference type="Gene3D" id="3.40.1440.60">
    <property type="entry name" value="PriA, 3(prime) DNA-binding domain"/>
    <property type="match status" value="1"/>
</dbReference>
<dbReference type="GO" id="GO:1990077">
    <property type="term" value="C:primosome complex"/>
    <property type="evidence" value="ECO:0007669"/>
    <property type="project" value="UniProtKB-UniRule"/>
</dbReference>
<dbReference type="Pfam" id="PF17764">
    <property type="entry name" value="PriA_3primeBD"/>
    <property type="match status" value="1"/>
</dbReference>
<evidence type="ECO:0000256" key="9">
    <source>
        <dbReference type="ARBA" id="ARBA00023125"/>
    </source>
</evidence>
<evidence type="ECO:0000256" key="5">
    <source>
        <dbReference type="ARBA" id="ARBA00022801"/>
    </source>
</evidence>
<evidence type="ECO:0000256" key="2">
    <source>
        <dbReference type="ARBA" id="ARBA00022705"/>
    </source>
</evidence>
<keyword evidence="10 12" id="KW-0413">Isomerase</keyword>
<evidence type="ECO:0000256" key="4">
    <source>
        <dbReference type="ARBA" id="ARBA00022741"/>
    </source>
</evidence>
<dbReference type="InterPro" id="IPR014001">
    <property type="entry name" value="Helicase_ATP-bd"/>
</dbReference>
<dbReference type="SMART" id="SM00487">
    <property type="entry name" value="DEXDc"/>
    <property type="match status" value="1"/>
</dbReference>
<keyword evidence="6 12" id="KW-0347">Helicase</keyword>
<comment type="caution">
    <text evidence="15">The sequence shown here is derived from an EMBL/GenBank/DDBJ whole genome shotgun (WGS) entry which is preliminary data.</text>
</comment>
<keyword evidence="5 12" id="KW-0378">Hydrolase</keyword>
<gene>
    <name evidence="12 15" type="primary">priA</name>
    <name evidence="15" type="ORF">IAA53_05180</name>
</gene>
<dbReference type="SUPFAM" id="SSF52540">
    <property type="entry name" value="P-loop containing nucleoside triphosphate hydrolases"/>
    <property type="match status" value="2"/>
</dbReference>
<dbReference type="GO" id="GO:0016787">
    <property type="term" value="F:hydrolase activity"/>
    <property type="evidence" value="ECO:0007669"/>
    <property type="project" value="UniProtKB-KW"/>
</dbReference>
<evidence type="ECO:0000256" key="8">
    <source>
        <dbReference type="ARBA" id="ARBA00022840"/>
    </source>
</evidence>
<feature type="binding site" evidence="12">
    <location>
        <position position="559"/>
    </location>
    <ligand>
        <name>Zn(2+)</name>
        <dbReference type="ChEBI" id="CHEBI:29105"/>
        <label>1</label>
    </ligand>
</feature>
<keyword evidence="9 12" id="KW-0238">DNA-binding</keyword>
<dbReference type="EMBL" id="DVHE01000043">
    <property type="protein sequence ID" value="HIR50664.1"/>
    <property type="molecule type" value="Genomic_DNA"/>
</dbReference>
<name>A0A9D1IX95_9FIRM</name>
<dbReference type="Pfam" id="PF00270">
    <property type="entry name" value="DEAD"/>
    <property type="match status" value="1"/>
</dbReference>
<dbReference type="PROSITE" id="PS51194">
    <property type="entry name" value="HELICASE_CTER"/>
    <property type="match status" value="1"/>
</dbReference>
<evidence type="ECO:0000256" key="12">
    <source>
        <dbReference type="HAMAP-Rule" id="MF_00983"/>
    </source>
</evidence>
<dbReference type="Pfam" id="PF18319">
    <property type="entry name" value="Zn_ribbon_PriA"/>
    <property type="match status" value="1"/>
</dbReference>
<comment type="subunit">
    <text evidence="12">Component of the replication restart primosome.</text>
</comment>
<feature type="binding site" evidence="12">
    <location>
        <position position="516"/>
    </location>
    <ligand>
        <name>Zn(2+)</name>
        <dbReference type="ChEBI" id="CHEBI:29105"/>
        <label>1</label>
    </ligand>
</feature>
<dbReference type="FunFam" id="3.40.50.300:FF:000489">
    <property type="entry name" value="Primosome assembly protein PriA"/>
    <property type="match status" value="1"/>
</dbReference>
<dbReference type="Gene3D" id="3.40.50.300">
    <property type="entry name" value="P-loop containing nucleotide triphosphate hydrolases"/>
    <property type="match status" value="2"/>
</dbReference>
<evidence type="ECO:0000256" key="3">
    <source>
        <dbReference type="ARBA" id="ARBA00022723"/>
    </source>
</evidence>
<dbReference type="InterPro" id="IPR011545">
    <property type="entry name" value="DEAD/DEAH_box_helicase_dom"/>
</dbReference>
<feature type="binding site" evidence="12">
    <location>
        <position position="525"/>
    </location>
    <ligand>
        <name>Zn(2+)</name>
        <dbReference type="ChEBI" id="CHEBI:29105"/>
        <label>2</label>
    </ligand>
</feature>
<dbReference type="GO" id="GO:0006270">
    <property type="term" value="P:DNA replication initiation"/>
    <property type="evidence" value="ECO:0007669"/>
    <property type="project" value="TreeGrafter"/>
</dbReference>
<comment type="function">
    <text evidence="12">Initiates the restart of stalled replication forks, which reloads the replicative helicase on sites other than the origin of replication. Recognizes and binds to abandoned replication forks and remodels them to uncover a helicase loading site. Promotes assembly of the primosome at these replication forks.</text>
</comment>
<protein>
    <recommendedName>
        <fullName evidence="12">Replication restart protein PriA</fullName>
    </recommendedName>
    <alternativeName>
        <fullName evidence="12">ATP-dependent DNA helicase PriA</fullName>
        <ecNumber evidence="12">5.6.2.4</ecNumber>
    </alternativeName>
    <alternativeName>
        <fullName evidence="12">DNA 3'-5' helicase PriA</fullName>
    </alternativeName>
</protein>
<feature type="binding site" evidence="12">
    <location>
        <position position="528"/>
    </location>
    <ligand>
        <name>Zn(2+)</name>
        <dbReference type="ChEBI" id="CHEBI:29105"/>
        <label>2</label>
    </ligand>
</feature>
<dbReference type="GO" id="GO:0006269">
    <property type="term" value="P:DNA replication, synthesis of primer"/>
    <property type="evidence" value="ECO:0007669"/>
    <property type="project" value="UniProtKB-KW"/>
</dbReference>
<dbReference type="PANTHER" id="PTHR30580">
    <property type="entry name" value="PRIMOSOMAL PROTEIN N"/>
    <property type="match status" value="1"/>
</dbReference>
<dbReference type="Pfam" id="PF00271">
    <property type="entry name" value="Helicase_C"/>
    <property type="match status" value="1"/>
</dbReference>